<reference evidence="2 3" key="2">
    <citation type="submission" date="2024-10" db="EMBL/GenBank/DDBJ databases">
        <authorList>
            <person name="Ryan C."/>
        </authorList>
    </citation>
    <scope>NUCLEOTIDE SEQUENCE [LARGE SCALE GENOMIC DNA]</scope>
</reference>
<dbReference type="Pfam" id="PF03478">
    <property type="entry name" value="Beta-prop_KIB1-4"/>
    <property type="match status" value="1"/>
</dbReference>
<protein>
    <recommendedName>
        <fullName evidence="1">KIB1-4 beta-propeller domain-containing protein</fullName>
    </recommendedName>
</protein>
<dbReference type="SUPFAM" id="SSF81383">
    <property type="entry name" value="F-box domain"/>
    <property type="match status" value="1"/>
</dbReference>
<organism evidence="2 3">
    <name type="scientific">Urochloa decumbens</name>
    <dbReference type="NCBI Taxonomy" id="240449"/>
    <lineage>
        <taxon>Eukaryota</taxon>
        <taxon>Viridiplantae</taxon>
        <taxon>Streptophyta</taxon>
        <taxon>Embryophyta</taxon>
        <taxon>Tracheophyta</taxon>
        <taxon>Spermatophyta</taxon>
        <taxon>Magnoliopsida</taxon>
        <taxon>Liliopsida</taxon>
        <taxon>Poales</taxon>
        <taxon>Poaceae</taxon>
        <taxon>PACMAD clade</taxon>
        <taxon>Panicoideae</taxon>
        <taxon>Panicodae</taxon>
        <taxon>Paniceae</taxon>
        <taxon>Melinidinae</taxon>
        <taxon>Urochloa</taxon>
    </lineage>
</organism>
<gene>
    <name evidence="2" type="ORF">URODEC1_LOCUS92676</name>
</gene>
<accession>A0ABC9E9L1</accession>
<name>A0ABC9E9L1_9POAL</name>
<sequence length="374" mass="41399">MGALCLGKQSPPSLWSDLPAELAGLVLCGLPSHADRLCFRAVCRQWRLAAKQQYPLPPPALPWLRLNLETFQSLPDGHLSRCTSLGFSSPVCTSDGWLLCLRSTPTAKLFLTNPFTKATIQLILPDNCVNSLGGFFAMAQLQKMVVCSDDLVAAIFHGGDVCYYRAGAPSWLVCTNDRREGQYYEDIAFHHGKLYAVTTREDLFAFDASDSEVSNVEHAIKAVQPHPATNQGMLPLIKRYLVTSCGKLLMVKLINHDVCFCPFVTGSGIMKRIEVKVFEAELTTGRWVEVKKLDDGQALFVSRGCSKAIPLSGHELGFQGNRVYFLGVELFSLFSEIKRADIPTCCFYDMTAGTNTAVFFKRGGDTRDLYTQEN</sequence>
<dbReference type="AlphaFoldDB" id="A0ABC9E9L1"/>
<dbReference type="PANTHER" id="PTHR33110:SF108">
    <property type="entry name" value="OS11G0154200 PROTEIN"/>
    <property type="match status" value="1"/>
</dbReference>
<dbReference type="PANTHER" id="PTHR33110">
    <property type="entry name" value="F-BOX/KELCH-REPEAT PROTEIN-RELATED"/>
    <property type="match status" value="1"/>
</dbReference>
<evidence type="ECO:0000259" key="1">
    <source>
        <dbReference type="Pfam" id="PF03478"/>
    </source>
</evidence>
<proteinExistence type="predicted"/>
<dbReference type="InterPro" id="IPR005174">
    <property type="entry name" value="KIB1-4_b-propeller"/>
</dbReference>
<evidence type="ECO:0000313" key="3">
    <source>
        <dbReference type="Proteomes" id="UP001497457"/>
    </source>
</evidence>
<dbReference type="InterPro" id="IPR036047">
    <property type="entry name" value="F-box-like_dom_sf"/>
</dbReference>
<dbReference type="Gene3D" id="1.20.1280.50">
    <property type="match status" value="1"/>
</dbReference>
<reference evidence="3" key="1">
    <citation type="submission" date="2024-06" db="EMBL/GenBank/DDBJ databases">
        <authorList>
            <person name="Ryan C."/>
        </authorList>
    </citation>
    <scope>NUCLEOTIDE SEQUENCE [LARGE SCALE GENOMIC DNA]</scope>
</reference>
<dbReference type="Proteomes" id="UP001497457">
    <property type="component" value="Chromosome 36b"/>
</dbReference>
<keyword evidence="3" id="KW-1185">Reference proteome</keyword>
<evidence type="ECO:0000313" key="2">
    <source>
        <dbReference type="EMBL" id="CAL5052374.1"/>
    </source>
</evidence>
<feature type="domain" description="KIB1-4 beta-propeller" evidence="1">
    <location>
        <begin position="87"/>
        <end position="341"/>
    </location>
</feature>
<dbReference type="EMBL" id="OZ075146">
    <property type="protein sequence ID" value="CAL5052374.1"/>
    <property type="molecule type" value="Genomic_DNA"/>
</dbReference>